<keyword evidence="6" id="KW-0573">Peptidoglycan synthesis</keyword>
<dbReference type="InterPro" id="IPR005835">
    <property type="entry name" value="NTP_transferase_dom"/>
</dbReference>
<dbReference type="CDD" id="cd02540">
    <property type="entry name" value="GT2_GlmU_N_bac"/>
    <property type="match status" value="1"/>
</dbReference>
<dbReference type="AlphaFoldDB" id="A0A0F9YX49"/>
<dbReference type="SUPFAM" id="SSF53623">
    <property type="entry name" value="MurD-like peptide ligases, catalytic domain"/>
    <property type="match status" value="1"/>
</dbReference>
<keyword evidence="1" id="KW-0436">Ligase</keyword>
<keyword evidence="2" id="KW-0132">Cell division</keyword>
<dbReference type="Gene3D" id="3.90.190.20">
    <property type="entry name" value="Mur ligase, C-terminal domain"/>
    <property type="match status" value="1"/>
</dbReference>
<comment type="caution">
    <text evidence="13">The sequence shown here is derived from an EMBL/GenBank/DDBJ whole genome shotgun (WGS) entry which is preliminary data.</text>
</comment>
<evidence type="ECO:0000256" key="8">
    <source>
        <dbReference type="ARBA" id="ARBA00023316"/>
    </source>
</evidence>
<evidence type="ECO:0000256" key="4">
    <source>
        <dbReference type="ARBA" id="ARBA00022840"/>
    </source>
</evidence>
<feature type="domain" description="Nucleotidyl transferase" evidence="9">
    <location>
        <begin position="410"/>
        <end position="646"/>
    </location>
</feature>
<evidence type="ECO:0000259" key="12">
    <source>
        <dbReference type="Pfam" id="PF08245"/>
    </source>
</evidence>
<keyword evidence="3" id="KW-0547">Nucleotide-binding</keyword>
<evidence type="ECO:0000256" key="2">
    <source>
        <dbReference type="ARBA" id="ARBA00022618"/>
    </source>
</evidence>
<dbReference type="Pfam" id="PF00483">
    <property type="entry name" value="NTP_transferase"/>
    <property type="match status" value="1"/>
</dbReference>
<dbReference type="GO" id="GO:0008360">
    <property type="term" value="P:regulation of cell shape"/>
    <property type="evidence" value="ECO:0007669"/>
    <property type="project" value="UniProtKB-KW"/>
</dbReference>
<dbReference type="Pfam" id="PF08245">
    <property type="entry name" value="Mur_ligase_M"/>
    <property type="match status" value="1"/>
</dbReference>
<organism evidence="13 14">
    <name type="scientific">Candidatus Woesebacteria bacterium GW2011_GWC2_31_9</name>
    <dbReference type="NCBI Taxonomy" id="1618586"/>
    <lineage>
        <taxon>Bacteria</taxon>
        <taxon>Candidatus Woeseibacteriota</taxon>
    </lineage>
</organism>
<dbReference type="Pfam" id="PF01225">
    <property type="entry name" value="Mur_ligase"/>
    <property type="match status" value="1"/>
</dbReference>
<evidence type="ECO:0000256" key="6">
    <source>
        <dbReference type="ARBA" id="ARBA00022984"/>
    </source>
</evidence>
<keyword evidence="7" id="KW-0131">Cell cycle</keyword>
<evidence type="ECO:0000259" key="9">
    <source>
        <dbReference type="Pfam" id="PF00483"/>
    </source>
</evidence>
<dbReference type="PANTHER" id="PTHR23135:SF4">
    <property type="entry name" value="UDP-N-ACETYLMURAMOYL-L-ALANYL-D-GLUTAMATE--2,6-DIAMINOPIMELATE LIGASE MURE HOMOLOG, CHLOROPLASTIC"/>
    <property type="match status" value="1"/>
</dbReference>
<dbReference type="GO" id="GO:0071555">
    <property type="term" value="P:cell wall organization"/>
    <property type="evidence" value="ECO:0007669"/>
    <property type="project" value="UniProtKB-KW"/>
</dbReference>
<keyword evidence="8" id="KW-0961">Cell wall biogenesis/degradation</keyword>
<dbReference type="InterPro" id="IPR036615">
    <property type="entry name" value="Mur_ligase_C_dom_sf"/>
</dbReference>
<feature type="domain" description="Mur ligase N-terminal catalytic" evidence="10">
    <location>
        <begin position="1"/>
        <end position="78"/>
    </location>
</feature>
<dbReference type="Gene3D" id="3.40.1390.10">
    <property type="entry name" value="MurE/MurF, N-terminal domain"/>
    <property type="match status" value="1"/>
</dbReference>
<feature type="domain" description="Mur ligase C-terminal" evidence="11">
    <location>
        <begin position="255"/>
        <end position="378"/>
    </location>
</feature>
<dbReference type="GO" id="GO:0051301">
    <property type="term" value="P:cell division"/>
    <property type="evidence" value="ECO:0007669"/>
    <property type="project" value="UniProtKB-KW"/>
</dbReference>
<dbReference type="PANTHER" id="PTHR23135">
    <property type="entry name" value="MUR LIGASE FAMILY MEMBER"/>
    <property type="match status" value="1"/>
</dbReference>
<dbReference type="Gene3D" id="3.40.1190.10">
    <property type="entry name" value="Mur-like, catalytic domain"/>
    <property type="match status" value="1"/>
</dbReference>
<feature type="domain" description="Mur ligase central" evidence="12">
    <location>
        <begin position="90"/>
        <end position="211"/>
    </location>
</feature>
<dbReference type="InterPro" id="IPR000713">
    <property type="entry name" value="Mur_ligase_N"/>
</dbReference>
<name>A0A0F9YX49_9BACT</name>
<dbReference type="PROSITE" id="PS01011">
    <property type="entry name" value="FOLYLPOLYGLU_SYNT_1"/>
    <property type="match status" value="1"/>
</dbReference>
<sequence>MISFDSRLIKSGDTFVAIKGQISDGHDHIDEAIKNGAKIIYGETEYHSGENIKIASGVNYIKVSNSREKLGELASEYYKNPSSKLTIIGVTGTKGKTTTCHLIYHILTKLGKKAGLISSISVPGYHVTTPDVITLNKMLKGFVDKGFNYVILEVSSHGIEQGRIAGIKFDIGVLTNIAPEHLDYHKTFKNYKNTKMSFLKSCKIQIISPKSTKLKILEGDFNNINAQTAIEVCEKLGISEKESKNALNSFKLPIGRLEEIENSLGIKIFVDFAHTPDSLEAVLGYLKTITKGRLISVFGCAGERDIKKRSKMGKISGEIADISILTAEDPRSENIFDILKQMKKYAKNYICIPERGEAISYAIRIAKKGDALVFCGKGHEITMAYGGFEHPWSDQKFVKNILNGYKDLAGVILAAGRGTRMKSDLPKVLHNICDRPMISYSMENLRNAGVINLVPVVGYKRNLVLREISKECNYAIQETTLGTGNSVLKALKKIDLKYIDILVIYGDDSAFYKPATIKNVIETHKNSNASLTFVSLIQENPFGLGRVIRDKNDNLIGIIEEKDANESQKKVKEVNDGLYVFKSNWLRKNINKINKSPVTGEYYLTDLIKFALSQNQKVSVYKLPDANEWQGINTPEQLQNAERKMSKRING</sequence>
<keyword evidence="5" id="KW-0133">Cell shape</keyword>
<evidence type="ECO:0000256" key="1">
    <source>
        <dbReference type="ARBA" id="ARBA00022598"/>
    </source>
</evidence>
<dbReference type="InterPro" id="IPR036565">
    <property type="entry name" value="Mur-like_cat_sf"/>
</dbReference>
<proteinExistence type="predicted"/>
<keyword evidence="4" id="KW-0067">ATP-binding</keyword>
<dbReference type="SUPFAM" id="SSF63418">
    <property type="entry name" value="MurE/MurF N-terminal domain"/>
    <property type="match status" value="1"/>
</dbReference>
<dbReference type="SUPFAM" id="SSF53244">
    <property type="entry name" value="MurD-like peptide ligases, peptide-binding domain"/>
    <property type="match status" value="1"/>
</dbReference>
<accession>A0A0F9YX49</accession>
<dbReference type="InterPro" id="IPR018109">
    <property type="entry name" value="Folylpolyglutamate_synth_CS"/>
</dbReference>
<evidence type="ECO:0000313" key="14">
    <source>
        <dbReference type="Proteomes" id="UP000034803"/>
    </source>
</evidence>
<evidence type="ECO:0000259" key="11">
    <source>
        <dbReference type="Pfam" id="PF02875"/>
    </source>
</evidence>
<dbReference type="InterPro" id="IPR029044">
    <property type="entry name" value="Nucleotide-diphossugar_trans"/>
</dbReference>
<evidence type="ECO:0000256" key="3">
    <source>
        <dbReference type="ARBA" id="ARBA00022741"/>
    </source>
</evidence>
<evidence type="ECO:0000259" key="10">
    <source>
        <dbReference type="Pfam" id="PF01225"/>
    </source>
</evidence>
<dbReference type="InterPro" id="IPR035911">
    <property type="entry name" value="MurE/MurF_N"/>
</dbReference>
<dbReference type="Pfam" id="PF02875">
    <property type="entry name" value="Mur_ligase_C"/>
    <property type="match status" value="1"/>
</dbReference>
<evidence type="ECO:0000256" key="7">
    <source>
        <dbReference type="ARBA" id="ARBA00023306"/>
    </source>
</evidence>
<dbReference type="PATRIC" id="fig|1618586.3.peg.827"/>
<dbReference type="GO" id="GO:0005524">
    <property type="term" value="F:ATP binding"/>
    <property type="evidence" value="ECO:0007669"/>
    <property type="project" value="UniProtKB-KW"/>
</dbReference>
<dbReference type="GO" id="GO:0004326">
    <property type="term" value="F:tetrahydrofolylpolyglutamate synthase activity"/>
    <property type="evidence" value="ECO:0007669"/>
    <property type="project" value="InterPro"/>
</dbReference>
<evidence type="ECO:0000313" key="13">
    <source>
        <dbReference type="EMBL" id="KKP31021.1"/>
    </source>
</evidence>
<evidence type="ECO:0000256" key="5">
    <source>
        <dbReference type="ARBA" id="ARBA00022960"/>
    </source>
</evidence>
<dbReference type="Proteomes" id="UP000034803">
    <property type="component" value="Unassembled WGS sequence"/>
</dbReference>
<dbReference type="InterPro" id="IPR004101">
    <property type="entry name" value="Mur_ligase_C"/>
</dbReference>
<protein>
    <submittedName>
        <fullName evidence="13">UDP-N-acetylmuramyl-tripeptide synthetase</fullName>
    </submittedName>
</protein>
<dbReference type="GO" id="GO:0009252">
    <property type="term" value="P:peptidoglycan biosynthetic process"/>
    <property type="evidence" value="ECO:0007669"/>
    <property type="project" value="UniProtKB-KW"/>
</dbReference>
<dbReference type="InterPro" id="IPR013221">
    <property type="entry name" value="Mur_ligase_cen"/>
</dbReference>
<dbReference type="SUPFAM" id="SSF53448">
    <property type="entry name" value="Nucleotide-diphospho-sugar transferases"/>
    <property type="match status" value="1"/>
</dbReference>
<reference evidence="13 14" key="1">
    <citation type="journal article" date="2015" name="Nature">
        <title>rRNA introns, odd ribosomes, and small enigmatic genomes across a large radiation of phyla.</title>
        <authorList>
            <person name="Brown C.T."/>
            <person name="Hug L.A."/>
            <person name="Thomas B.C."/>
            <person name="Sharon I."/>
            <person name="Castelle C.J."/>
            <person name="Singh A."/>
            <person name="Wilkins M.J."/>
            <person name="Williams K.H."/>
            <person name="Banfield J.F."/>
        </authorList>
    </citation>
    <scope>NUCLEOTIDE SEQUENCE [LARGE SCALE GENOMIC DNA]</scope>
</reference>
<dbReference type="Gene3D" id="3.90.550.10">
    <property type="entry name" value="Spore Coat Polysaccharide Biosynthesis Protein SpsA, Chain A"/>
    <property type="match status" value="1"/>
</dbReference>
<dbReference type="EMBL" id="LBOI01000018">
    <property type="protein sequence ID" value="KKP31021.1"/>
    <property type="molecule type" value="Genomic_DNA"/>
</dbReference>
<gene>
    <name evidence="13" type="ORF">UR21_C0018G0012</name>
</gene>